<dbReference type="PROSITE" id="PS51318">
    <property type="entry name" value="TAT"/>
    <property type="match status" value="1"/>
</dbReference>
<accession>A0A1I1JIM5</accession>
<feature type="compositionally biased region" description="Basic and acidic residues" evidence="2">
    <location>
        <begin position="7"/>
        <end position="20"/>
    </location>
</feature>
<dbReference type="Pfam" id="PF01547">
    <property type="entry name" value="SBP_bac_1"/>
    <property type="match status" value="1"/>
</dbReference>
<dbReference type="InterPro" id="IPR006059">
    <property type="entry name" value="SBP"/>
</dbReference>
<name>A0A1I1JIM5_NATHA</name>
<sequence length="400" mass="44119">MAAGPPRDAETAATESKRAQFTDPAPDTDGNADADADTDTDSDAGTSGPSRRRLLSAAAAGSVAALAGCTGAIGGEAPLRVSIWSGNYADRFEESVVPRYEAEHDVDVEIHRGWNEILTDIRSAPADDPPYDVTVAEGNFYYYGRQADLFEPIRTENLENVGEIIDFYREMRDTEYGLPVDGAPCTIIHREDMDLEFDSWSALAADAVQNSAGIGVDTGFWWYPLYATAIAMDDERGAEEMHDPAMHDDVLETFEGFNVSSWASSGEDIWQAFDNEVIDVAQWYYDQTAYDIDDYDGLTHTMPEQTTGWLNNWSVVRGTDKRDEAEGFIDFLLDADVQSAWAEHAPLVFSNRNVDYPSELEADMPTTTEEAETIAFPDWETIGSHDDDLSEAFTAIQQGS</sequence>
<reference evidence="4" key="1">
    <citation type="submission" date="2016-10" db="EMBL/GenBank/DDBJ databases">
        <authorList>
            <person name="Varghese N."/>
            <person name="Submissions S."/>
        </authorList>
    </citation>
    <scope>NUCLEOTIDE SEQUENCE [LARGE SCALE GENOMIC DNA]</scope>
    <source>
        <strain evidence="4">DSM 13078</strain>
    </source>
</reference>
<dbReference type="PANTHER" id="PTHR30006:SF2">
    <property type="entry name" value="ABC TRANSPORTER SUBSTRATE-BINDING PROTEIN"/>
    <property type="match status" value="1"/>
</dbReference>
<keyword evidence="1" id="KW-0732">Signal</keyword>
<organism evidence="3 4">
    <name type="scientific">Natronobacterium haloterrestre</name>
    <name type="common">Halobiforma haloterrestris</name>
    <dbReference type="NCBI Taxonomy" id="148448"/>
    <lineage>
        <taxon>Archaea</taxon>
        <taxon>Methanobacteriati</taxon>
        <taxon>Methanobacteriota</taxon>
        <taxon>Stenosarchaea group</taxon>
        <taxon>Halobacteria</taxon>
        <taxon>Halobacteriales</taxon>
        <taxon>Natrialbaceae</taxon>
        <taxon>Natronobacterium</taxon>
    </lineage>
</organism>
<protein>
    <submittedName>
        <fullName evidence="3">Spermidine/putrescine transport system substrate-binding protein</fullName>
    </submittedName>
</protein>
<dbReference type="PANTHER" id="PTHR30006">
    <property type="entry name" value="THIAMINE-BINDING PERIPLASMIC PROTEIN-RELATED"/>
    <property type="match status" value="1"/>
</dbReference>
<dbReference type="Gene3D" id="3.40.190.10">
    <property type="entry name" value="Periplasmic binding protein-like II"/>
    <property type="match status" value="2"/>
</dbReference>
<evidence type="ECO:0000313" key="3">
    <source>
        <dbReference type="EMBL" id="SFC48387.1"/>
    </source>
</evidence>
<proteinExistence type="predicted"/>
<dbReference type="AlphaFoldDB" id="A0A1I1JIM5"/>
<evidence type="ECO:0000256" key="1">
    <source>
        <dbReference type="ARBA" id="ARBA00022729"/>
    </source>
</evidence>
<gene>
    <name evidence="3" type="ORF">SAMN05444422_10931</name>
</gene>
<dbReference type="SUPFAM" id="SSF53850">
    <property type="entry name" value="Periplasmic binding protein-like II"/>
    <property type="match status" value="1"/>
</dbReference>
<feature type="compositionally biased region" description="Acidic residues" evidence="2">
    <location>
        <begin position="30"/>
        <end position="42"/>
    </location>
</feature>
<evidence type="ECO:0000256" key="2">
    <source>
        <dbReference type="SAM" id="MobiDB-lite"/>
    </source>
</evidence>
<dbReference type="Proteomes" id="UP000199161">
    <property type="component" value="Unassembled WGS sequence"/>
</dbReference>
<evidence type="ECO:0000313" key="4">
    <source>
        <dbReference type="Proteomes" id="UP000199161"/>
    </source>
</evidence>
<dbReference type="OrthoDB" id="346372at2157"/>
<feature type="region of interest" description="Disordered" evidence="2">
    <location>
        <begin position="1"/>
        <end position="50"/>
    </location>
</feature>
<dbReference type="RefSeq" id="WP_089789112.1">
    <property type="nucleotide sequence ID" value="NZ_FOKW01000009.1"/>
</dbReference>
<keyword evidence="4" id="KW-1185">Reference proteome</keyword>
<dbReference type="EMBL" id="FOKW01000009">
    <property type="protein sequence ID" value="SFC48387.1"/>
    <property type="molecule type" value="Genomic_DNA"/>
</dbReference>
<dbReference type="InterPro" id="IPR006311">
    <property type="entry name" value="TAT_signal"/>
</dbReference>